<feature type="domain" description="Protein kinase" evidence="8">
    <location>
        <begin position="356"/>
        <end position="710"/>
    </location>
</feature>
<evidence type="ECO:0000256" key="1">
    <source>
        <dbReference type="ARBA" id="ARBA00022527"/>
    </source>
</evidence>
<evidence type="ECO:0000256" key="7">
    <source>
        <dbReference type="SAM" id="MobiDB-lite"/>
    </source>
</evidence>
<dbReference type="GO" id="GO:2000134">
    <property type="term" value="P:negative regulation of G1/S transition of mitotic cell cycle"/>
    <property type="evidence" value="ECO:0007669"/>
    <property type="project" value="EnsemblFungi"/>
</dbReference>
<dbReference type="AlphaFoldDB" id="A0A1E3PM63"/>
<feature type="compositionally biased region" description="Polar residues" evidence="7">
    <location>
        <begin position="224"/>
        <end position="253"/>
    </location>
</feature>
<keyword evidence="4 9" id="KW-0418">Kinase</keyword>
<evidence type="ECO:0000256" key="6">
    <source>
        <dbReference type="PROSITE-ProRule" id="PRU10141"/>
    </source>
</evidence>
<dbReference type="GO" id="GO:0000122">
    <property type="term" value="P:negative regulation of transcription by RNA polymerase II"/>
    <property type="evidence" value="ECO:0007669"/>
    <property type="project" value="EnsemblFungi"/>
</dbReference>
<dbReference type="InterPro" id="IPR008271">
    <property type="entry name" value="Ser/Thr_kinase_AS"/>
</dbReference>
<dbReference type="InterPro" id="IPR017441">
    <property type="entry name" value="Protein_kinase_ATP_BS"/>
</dbReference>
<dbReference type="GO" id="GO:0004674">
    <property type="term" value="F:protein serine/threonine kinase activity"/>
    <property type="evidence" value="ECO:0007669"/>
    <property type="project" value="UniProtKB-KW"/>
</dbReference>
<feature type="compositionally biased region" description="Basic and acidic residues" evidence="7">
    <location>
        <begin position="82"/>
        <end position="91"/>
    </location>
</feature>
<dbReference type="PANTHER" id="PTHR45646:SF11">
    <property type="entry name" value="SERINE_THREONINE-PROTEIN KINASE DOA"/>
    <property type="match status" value="1"/>
</dbReference>
<keyword evidence="5 6" id="KW-0067">ATP-binding</keyword>
<keyword evidence="3 6" id="KW-0547">Nucleotide-binding</keyword>
<dbReference type="InterPro" id="IPR011009">
    <property type="entry name" value="Kinase-like_dom_sf"/>
</dbReference>
<dbReference type="Pfam" id="PF00069">
    <property type="entry name" value="Pkinase"/>
    <property type="match status" value="1"/>
</dbReference>
<evidence type="ECO:0000256" key="4">
    <source>
        <dbReference type="ARBA" id="ARBA00022777"/>
    </source>
</evidence>
<gene>
    <name evidence="9" type="ORF">NADFUDRAFT_45968</name>
</gene>
<dbReference type="STRING" id="857566.A0A1E3PM63"/>
<feature type="region of interest" description="Disordered" evidence="7">
    <location>
        <begin position="1"/>
        <end position="61"/>
    </location>
</feature>
<reference evidence="9 10" key="1">
    <citation type="journal article" date="2016" name="Proc. Natl. Acad. Sci. U.S.A.">
        <title>Comparative genomics of biotechnologically important yeasts.</title>
        <authorList>
            <person name="Riley R."/>
            <person name="Haridas S."/>
            <person name="Wolfe K.H."/>
            <person name="Lopes M.R."/>
            <person name="Hittinger C.T."/>
            <person name="Goeker M."/>
            <person name="Salamov A.A."/>
            <person name="Wisecaver J.H."/>
            <person name="Long T.M."/>
            <person name="Calvey C.H."/>
            <person name="Aerts A.L."/>
            <person name="Barry K.W."/>
            <person name="Choi C."/>
            <person name="Clum A."/>
            <person name="Coughlan A.Y."/>
            <person name="Deshpande S."/>
            <person name="Douglass A.P."/>
            <person name="Hanson S.J."/>
            <person name="Klenk H.-P."/>
            <person name="LaButti K.M."/>
            <person name="Lapidus A."/>
            <person name="Lindquist E.A."/>
            <person name="Lipzen A.M."/>
            <person name="Meier-Kolthoff J.P."/>
            <person name="Ohm R.A."/>
            <person name="Otillar R.P."/>
            <person name="Pangilinan J.L."/>
            <person name="Peng Y."/>
            <person name="Rokas A."/>
            <person name="Rosa C.A."/>
            <person name="Scheuner C."/>
            <person name="Sibirny A.A."/>
            <person name="Slot J.C."/>
            <person name="Stielow J.B."/>
            <person name="Sun H."/>
            <person name="Kurtzman C.P."/>
            <person name="Blackwell M."/>
            <person name="Grigoriev I.V."/>
            <person name="Jeffries T.W."/>
        </authorList>
    </citation>
    <scope>NUCLEOTIDE SEQUENCE [LARGE SCALE GENOMIC DNA]</scope>
    <source>
        <strain evidence="9 10">DSM 6958</strain>
    </source>
</reference>
<dbReference type="GO" id="GO:0005634">
    <property type="term" value="C:nucleus"/>
    <property type="evidence" value="ECO:0007669"/>
    <property type="project" value="EnsemblFungi"/>
</dbReference>
<dbReference type="OrthoDB" id="283111at2759"/>
<feature type="region of interest" description="Disordered" evidence="7">
    <location>
        <begin position="73"/>
        <end position="119"/>
    </location>
</feature>
<feature type="compositionally biased region" description="Low complexity" evidence="7">
    <location>
        <begin position="16"/>
        <end position="30"/>
    </location>
</feature>
<dbReference type="GO" id="GO:0000920">
    <property type="term" value="P:septum digestion after cytokinesis"/>
    <property type="evidence" value="ECO:0007669"/>
    <property type="project" value="EnsemblFungi"/>
</dbReference>
<dbReference type="Proteomes" id="UP000095009">
    <property type="component" value="Unassembled WGS sequence"/>
</dbReference>
<keyword evidence="2" id="KW-0808">Transferase</keyword>
<dbReference type="InterPro" id="IPR000719">
    <property type="entry name" value="Prot_kinase_dom"/>
</dbReference>
<dbReference type="GO" id="GO:0005524">
    <property type="term" value="F:ATP binding"/>
    <property type="evidence" value="ECO:0007669"/>
    <property type="project" value="UniProtKB-UniRule"/>
</dbReference>
<proteinExistence type="predicted"/>
<dbReference type="SMART" id="SM00220">
    <property type="entry name" value="S_TKc"/>
    <property type="match status" value="1"/>
</dbReference>
<dbReference type="GO" id="GO:0034599">
    <property type="term" value="P:cellular response to oxidative stress"/>
    <property type="evidence" value="ECO:0007669"/>
    <property type="project" value="EnsemblFungi"/>
</dbReference>
<dbReference type="EMBL" id="KV454408">
    <property type="protein sequence ID" value="ODQ66531.1"/>
    <property type="molecule type" value="Genomic_DNA"/>
</dbReference>
<dbReference type="Gene3D" id="3.30.200.20">
    <property type="entry name" value="Phosphorylase Kinase, domain 1"/>
    <property type="match status" value="1"/>
</dbReference>
<dbReference type="Gene3D" id="1.10.510.10">
    <property type="entry name" value="Transferase(Phosphotransferase) domain 1"/>
    <property type="match status" value="1"/>
</dbReference>
<dbReference type="GO" id="GO:0048026">
    <property type="term" value="P:positive regulation of mRNA splicing, via spliceosome"/>
    <property type="evidence" value="ECO:0007669"/>
    <property type="project" value="EnsemblFungi"/>
</dbReference>
<feature type="region of interest" description="Disordered" evidence="7">
    <location>
        <begin position="216"/>
        <end position="268"/>
    </location>
</feature>
<keyword evidence="1" id="KW-0723">Serine/threonine-protein kinase</keyword>
<dbReference type="PROSITE" id="PS00108">
    <property type="entry name" value="PROTEIN_KINASE_ST"/>
    <property type="match status" value="1"/>
</dbReference>
<accession>A0A1E3PM63</accession>
<feature type="region of interest" description="Disordered" evidence="7">
    <location>
        <begin position="153"/>
        <end position="173"/>
    </location>
</feature>
<dbReference type="InterPro" id="IPR051175">
    <property type="entry name" value="CLK_kinases"/>
</dbReference>
<evidence type="ECO:0000313" key="9">
    <source>
        <dbReference type="EMBL" id="ODQ66531.1"/>
    </source>
</evidence>
<keyword evidence="10" id="KW-1185">Reference proteome</keyword>
<dbReference type="SUPFAM" id="SSF56112">
    <property type="entry name" value="Protein kinase-like (PK-like)"/>
    <property type="match status" value="1"/>
</dbReference>
<dbReference type="CDD" id="cd14134">
    <property type="entry name" value="PKc_CLK"/>
    <property type="match status" value="1"/>
</dbReference>
<feature type="compositionally biased region" description="Low complexity" evidence="7">
    <location>
        <begin position="153"/>
        <end position="168"/>
    </location>
</feature>
<dbReference type="PROSITE" id="PS50011">
    <property type="entry name" value="PROTEIN_KINASE_DOM"/>
    <property type="match status" value="1"/>
</dbReference>
<dbReference type="PROSITE" id="PS00107">
    <property type="entry name" value="PROTEIN_KINASE_ATP"/>
    <property type="match status" value="1"/>
</dbReference>
<organism evidence="9 10">
    <name type="scientific">Nadsonia fulvescens var. elongata DSM 6958</name>
    <dbReference type="NCBI Taxonomy" id="857566"/>
    <lineage>
        <taxon>Eukaryota</taxon>
        <taxon>Fungi</taxon>
        <taxon>Dikarya</taxon>
        <taxon>Ascomycota</taxon>
        <taxon>Saccharomycotina</taxon>
        <taxon>Dipodascomycetes</taxon>
        <taxon>Dipodascales</taxon>
        <taxon>Dipodascales incertae sedis</taxon>
        <taxon>Nadsonia</taxon>
    </lineage>
</organism>
<evidence type="ECO:0000259" key="8">
    <source>
        <dbReference type="PROSITE" id="PS50011"/>
    </source>
</evidence>
<name>A0A1E3PM63_9ASCO</name>
<evidence type="ECO:0000313" key="10">
    <source>
        <dbReference type="Proteomes" id="UP000095009"/>
    </source>
</evidence>
<evidence type="ECO:0000256" key="2">
    <source>
        <dbReference type="ARBA" id="ARBA00022679"/>
    </source>
</evidence>
<protein>
    <submittedName>
        <fullName evidence="9">Kinase-like protein</fullName>
    </submittedName>
</protein>
<sequence>MSATVAHDPSLGSHTPSYNSYSMNPSSSSSQPTLQATTRPLGRDRARPLRRKPPVNLDEFYKNVSPQDIIVIDSDDNADDNDSSRSHDNLHKYTINSSTSRKHGYTSLSDGDNEENDDEGEIFHDARDYKRRHPLKGAGNNIYAKLAVDSSSASTSAPASATSSATSSVIGDNNDSYLSSSQSSLFEYSSIPASSTVSMLTPPGMGSLYYTTTSHNDTSTTLTPSLNYNQNTNKYTGNLSTQPHQLSSESQPNVKRRRKQRTPKEKDLNEINREITYYPPQHPIHKIMNVDVVHINDLSVPKAIGTAEMSLAGANAGMITDINVAALSPMESTTPSYDDADGHYVITPGHTFANRFVIKQMLGQGTFGKVISAYDRLTNTYCAIKIIRAVPKYRDAAKIELRVLKMLSTYDQTNHNRCIHLRECFDYRNHICIVTDLLGISVFDFLKLNNFLPFPAHHIRILAKQLLISVAFLHDLNLVHTDLKPENILLVNSESTTMKNCDIPGLTKNSKALADGKATSDADNQTTNVLKDTRIRLIDFGSAVFDDEYHSSIVSTRHYRAPEIIFGLPWSKPIDIWSVGCILVEFFTGEALFQTHDNLEHLALIETIINKKFSVPLVQEALKTKTSEAFFNPKTKKLLYPNETTKRSSKKYVKGRDNLSKIFQQVTKDPNSDPKLRKFWSLFMDLLPKMFVYDAKNRITAKEALDHPWFSFPL</sequence>
<feature type="binding site" evidence="6">
    <location>
        <position position="385"/>
    </location>
    <ligand>
        <name>ATP</name>
        <dbReference type="ChEBI" id="CHEBI:30616"/>
    </ligand>
</feature>
<dbReference type="PANTHER" id="PTHR45646">
    <property type="entry name" value="SERINE/THREONINE-PROTEIN KINASE DOA-RELATED"/>
    <property type="match status" value="1"/>
</dbReference>
<evidence type="ECO:0000256" key="3">
    <source>
        <dbReference type="ARBA" id="ARBA00022741"/>
    </source>
</evidence>
<evidence type="ECO:0000256" key="5">
    <source>
        <dbReference type="ARBA" id="ARBA00022840"/>
    </source>
</evidence>